<dbReference type="RefSeq" id="YP_009495569.1">
    <property type="nucleotide sequence ID" value="NC_037990.1"/>
</dbReference>
<evidence type="ECO:0000256" key="1">
    <source>
        <dbReference type="ARBA" id="ARBA00010761"/>
    </source>
</evidence>
<dbReference type="InterPro" id="IPR009019">
    <property type="entry name" value="KH_sf_prok-type"/>
</dbReference>
<keyword evidence="3" id="KW-0687">Ribonucleoprotein</keyword>
<geneLocation type="mitochondrion" evidence="5"/>
<dbReference type="EMBL" id="MG182051">
    <property type="protein sequence ID" value="AWQ64299.1"/>
    <property type="molecule type" value="Genomic_DNA"/>
</dbReference>
<keyword evidence="5" id="KW-0496">Mitochondrion</keyword>
<sequence>MGQKINPTIFRLGVNKTWKTEFFEKKTHELPLYTFKDLEIKNYVERFFETQGILLHDYKQHYSNSTLNLYISYFISSEFSIDKKSKNANNNYLTLVNSKGTKKTVLDSSSSDLKTYSILKNSLFKNQDVKEVYKMRNYLKSNSNSLSELNFTKLNNESNKDLLTSMKIEGILNNFFRVLSLFTNNKFNIVVNFCCLNKDLSYLKKTQEKNFMLLQKFKSTPSFKEGIELLFHTVYSKSSAYLLTKFIALQIKKVKRHKFFLAFLKQALTVLLNSKFSKVKGVKIIIKGRLNGVPRASHKILTIGDTPVQSLNAVIDYAQMTVHNANGSYGIKVWVVEK</sequence>
<evidence type="ECO:0000313" key="5">
    <source>
        <dbReference type="EMBL" id="AWQ64299.1"/>
    </source>
</evidence>
<dbReference type="InterPro" id="IPR001351">
    <property type="entry name" value="Ribosomal_uS3_C"/>
</dbReference>
<dbReference type="GO" id="GO:0003723">
    <property type="term" value="F:RNA binding"/>
    <property type="evidence" value="ECO:0007669"/>
    <property type="project" value="InterPro"/>
</dbReference>
<dbReference type="GO" id="GO:0003735">
    <property type="term" value="F:structural constituent of ribosome"/>
    <property type="evidence" value="ECO:0007669"/>
    <property type="project" value="InterPro"/>
</dbReference>
<dbReference type="InterPro" id="IPR057258">
    <property type="entry name" value="Ribosomal_uS3"/>
</dbReference>
<dbReference type="InterPro" id="IPR036419">
    <property type="entry name" value="Ribosomal_S3_C_sf"/>
</dbReference>
<dbReference type="Pfam" id="PF00189">
    <property type="entry name" value="Ribosomal_S3_C"/>
    <property type="match status" value="1"/>
</dbReference>
<name>A0A2U9GIW0_9STRA</name>
<proteinExistence type="inferred from homology"/>
<dbReference type="GO" id="GO:0006412">
    <property type="term" value="P:translation"/>
    <property type="evidence" value="ECO:0007669"/>
    <property type="project" value="InterPro"/>
</dbReference>
<dbReference type="AlphaFoldDB" id="A0A2U9GIW0"/>
<evidence type="ECO:0000256" key="2">
    <source>
        <dbReference type="ARBA" id="ARBA00022980"/>
    </source>
</evidence>
<dbReference type="SUPFAM" id="SSF54821">
    <property type="entry name" value="Ribosomal protein S3 C-terminal domain"/>
    <property type="match status" value="1"/>
</dbReference>
<keyword evidence="2 5" id="KW-0689">Ribosomal protein</keyword>
<evidence type="ECO:0000259" key="4">
    <source>
        <dbReference type="Pfam" id="PF00189"/>
    </source>
</evidence>
<feature type="domain" description="Small ribosomal subunit protein uS3 C-terminal" evidence="4">
    <location>
        <begin position="269"/>
        <end position="335"/>
    </location>
</feature>
<protein>
    <submittedName>
        <fullName evidence="5">Ribosomal protein S3</fullName>
    </submittedName>
</protein>
<dbReference type="PANTHER" id="PTHR11760:SF19">
    <property type="entry name" value="SMALL RIBOSOMAL SUBUNIT PROTEIN US3C"/>
    <property type="match status" value="1"/>
</dbReference>
<dbReference type="Gene3D" id="3.30.1140.32">
    <property type="entry name" value="Ribosomal protein S3, C-terminal domain"/>
    <property type="match status" value="1"/>
</dbReference>
<accession>A0A2U9GIW0</accession>
<gene>
    <name evidence="5" type="primary">rps3</name>
    <name evidence="5" type="ORF">CP953_m19</name>
</gene>
<comment type="similarity">
    <text evidence="1">Belongs to the universal ribosomal protein uS3 family.</text>
</comment>
<organism evidence="5">
    <name type="scientific">Nitzschia sp.</name>
    <name type="common">in: diatoms</name>
    <dbReference type="NCBI Taxonomy" id="1884248"/>
    <lineage>
        <taxon>Eukaryota</taxon>
        <taxon>Sar</taxon>
        <taxon>Stramenopiles</taxon>
        <taxon>Ochrophyta</taxon>
        <taxon>Bacillariophyta</taxon>
        <taxon>Bacillariophyceae</taxon>
        <taxon>Bacillariophycidae</taxon>
        <taxon>Bacillariales</taxon>
        <taxon>Bacillariaceae</taxon>
        <taxon>Nitzschia</taxon>
    </lineage>
</organism>
<reference evidence="5" key="1">
    <citation type="journal article" date="2018" name="Genome Biol. Evol.">
        <title>Recurrent loss, horizontal transfer, and the obscure origins of mitochondrial introns in diatoms (Bacillariophyta).</title>
        <authorList>
            <person name="Guillory W.X."/>
            <person name="Onyshchenko A."/>
            <person name="Ruck E.C."/>
            <person name="Parks M."/>
            <person name="Nakov T."/>
            <person name="Wickett N.J."/>
            <person name="Alverson A.J."/>
        </authorList>
    </citation>
    <scope>NUCLEOTIDE SEQUENCE</scope>
    <source>
        <strain evidence="5">4</strain>
    </source>
</reference>
<evidence type="ECO:0000256" key="3">
    <source>
        <dbReference type="ARBA" id="ARBA00023274"/>
    </source>
</evidence>
<dbReference type="SUPFAM" id="SSF54814">
    <property type="entry name" value="Prokaryotic type KH domain (KH-domain type II)"/>
    <property type="match status" value="1"/>
</dbReference>
<dbReference type="PANTHER" id="PTHR11760">
    <property type="entry name" value="30S/40S RIBOSOMAL PROTEIN S3"/>
    <property type="match status" value="1"/>
</dbReference>
<dbReference type="GeneID" id="36957585"/>
<dbReference type="GO" id="GO:0022627">
    <property type="term" value="C:cytosolic small ribosomal subunit"/>
    <property type="evidence" value="ECO:0007669"/>
    <property type="project" value="TreeGrafter"/>
</dbReference>